<dbReference type="Gramene" id="Mp5g13850.1">
    <property type="protein sequence ID" value="Mp5g13850.1.cds1"/>
    <property type="gene ID" value="Mp5g13850"/>
</dbReference>
<evidence type="ECO:0000313" key="2">
    <source>
        <dbReference type="Proteomes" id="UP000244005"/>
    </source>
</evidence>
<proteinExistence type="predicted"/>
<reference evidence="2" key="1">
    <citation type="journal article" date="2017" name="Cell">
        <title>Insights into land plant evolution garnered from the Marchantia polymorpha genome.</title>
        <authorList>
            <person name="Bowman J.L."/>
            <person name="Kohchi T."/>
            <person name="Yamato K.T."/>
            <person name="Jenkins J."/>
            <person name="Shu S."/>
            <person name="Ishizaki K."/>
            <person name="Yamaoka S."/>
            <person name="Nishihama R."/>
            <person name="Nakamura Y."/>
            <person name="Berger F."/>
            <person name="Adam C."/>
            <person name="Aki S.S."/>
            <person name="Althoff F."/>
            <person name="Araki T."/>
            <person name="Arteaga-Vazquez M.A."/>
            <person name="Balasubrmanian S."/>
            <person name="Barry K."/>
            <person name="Bauer D."/>
            <person name="Boehm C.R."/>
            <person name="Briginshaw L."/>
            <person name="Caballero-Perez J."/>
            <person name="Catarino B."/>
            <person name="Chen F."/>
            <person name="Chiyoda S."/>
            <person name="Chovatia M."/>
            <person name="Davies K.M."/>
            <person name="Delmans M."/>
            <person name="Demura T."/>
            <person name="Dierschke T."/>
            <person name="Dolan L."/>
            <person name="Dorantes-Acosta A.E."/>
            <person name="Eklund D.M."/>
            <person name="Florent S.N."/>
            <person name="Flores-Sandoval E."/>
            <person name="Fujiyama A."/>
            <person name="Fukuzawa H."/>
            <person name="Galik B."/>
            <person name="Grimanelli D."/>
            <person name="Grimwood J."/>
            <person name="Grossniklaus U."/>
            <person name="Hamada T."/>
            <person name="Haseloff J."/>
            <person name="Hetherington A.J."/>
            <person name="Higo A."/>
            <person name="Hirakawa Y."/>
            <person name="Hundley H.N."/>
            <person name="Ikeda Y."/>
            <person name="Inoue K."/>
            <person name="Inoue S.I."/>
            <person name="Ishida S."/>
            <person name="Jia Q."/>
            <person name="Kakita M."/>
            <person name="Kanazawa T."/>
            <person name="Kawai Y."/>
            <person name="Kawashima T."/>
            <person name="Kennedy M."/>
            <person name="Kinose K."/>
            <person name="Kinoshita T."/>
            <person name="Kohara Y."/>
            <person name="Koide E."/>
            <person name="Komatsu K."/>
            <person name="Kopischke S."/>
            <person name="Kubo M."/>
            <person name="Kyozuka J."/>
            <person name="Lagercrantz U."/>
            <person name="Lin S.S."/>
            <person name="Lindquist E."/>
            <person name="Lipzen A.M."/>
            <person name="Lu C.W."/>
            <person name="De Luna E."/>
            <person name="Martienssen R.A."/>
            <person name="Minamino N."/>
            <person name="Mizutani M."/>
            <person name="Mizutani M."/>
            <person name="Mochizuki N."/>
            <person name="Monte I."/>
            <person name="Mosher R."/>
            <person name="Nagasaki H."/>
            <person name="Nakagami H."/>
            <person name="Naramoto S."/>
            <person name="Nishitani K."/>
            <person name="Ohtani M."/>
            <person name="Okamoto T."/>
            <person name="Okumura M."/>
            <person name="Phillips J."/>
            <person name="Pollak B."/>
            <person name="Reinders A."/>
            <person name="Rovekamp M."/>
            <person name="Sano R."/>
            <person name="Sawa S."/>
            <person name="Schmid M.W."/>
            <person name="Shirakawa M."/>
            <person name="Solano R."/>
            <person name="Spunde A."/>
            <person name="Suetsugu N."/>
            <person name="Sugano S."/>
            <person name="Sugiyama A."/>
            <person name="Sun R."/>
            <person name="Suzuki Y."/>
            <person name="Takenaka M."/>
            <person name="Takezawa D."/>
            <person name="Tomogane H."/>
            <person name="Tsuzuki M."/>
            <person name="Ueda T."/>
            <person name="Umeda M."/>
            <person name="Ward J.M."/>
            <person name="Watanabe Y."/>
            <person name="Yazaki K."/>
            <person name="Yokoyama R."/>
            <person name="Yoshitake Y."/>
            <person name="Yotsui I."/>
            <person name="Zachgo S."/>
            <person name="Schmutz J."/>
        </authorList>
    </citation>
    <scope>NUCLEOTIDE SEQUENCE [LARGE SCALE GENOMIC DNA]</scope>
    <source>
        <strain evidence="2">Tak-1</strain>
    </source>
</reference>
<name>A0A2R6X705_MARPO</name>
<gene>
    <name evidence="1" type="ORF">MARPO_0032s0075</name>
</gene>
<accession>A0A2R6X705</accession>
<keyword evidence="2" id="KW-1185">Reference proteome</keyword>
<protein>
    <submittedName>
        <fullName evidence="1">Uncharacterized protein</fullName>
    </submittedName>
</protein>
<sequence>MLVRLDRVDRAVRMLNKVSTIKMLNKVSASAAINSKSECYAAVILLYTVVLQTATKSQSSIPIIRGQPRVATIFSVNTLPSFLPLSLSLPAFLR</sequence>
<dbReference type="AlphaFoldDB" id="A0A2R6X705"/>
<organism evidence="1 2">
    <name type="scientific">Marchantia polymorpha</name>
    <name type="common">Common liverwort</name>
    <name type="synonym">Marchantia aquatica</name>
    <dbReference type="NCBI Taxonomy" id="3197"/>
    <lineage>
        <taxon>Eukaryota</taxon>
        <taxon>Viridiplantae</taxon>
        <taxon>Streptophyta</taxon>
        <taxon>Embryophyta</taxon>
        <taxon>Marchantiophyta</taxon>
        <taxon>Marchantiopsida</taxon>
        <taxon>Marchantiidae</taxon>
        <taxon>Marchantiales</taxon>
        <taxon>Marchantiaceae</taxon>
        <taxon>Marchantia</taxon>
    </lineage>
</organism>
<evidence type="ECO:0000313" key="1">
    <source>
        <dbReference type="EMBL" id="PTQ41886.1"/>
    </source>
</evidence>
<dbReference type="Proteomes" id="UP000244005">
    <property type="component" value="Unassembled WGS sequence"/>
</dbReference>
<dbReference type="EMBL" id="KZ772704">
    <property type="protein sequence ID" value="PTQ41886.1"/>
    <property type="molecule type" value="Genomic_DNA"/>
</dbReference>